<evidence type="ECO:0000313" key="2">
    <source>
        <dbReference type="EMBL" id="AYE36794.1"/>
    </source>
</evidence>
<dbReference type="AlphaFoldDB" id="A0A386PMH7"/>
<dbReference type="KEGG" id="btur:DB313_04665"/>
<accession>A0A386PMH7</accession>
<proteinExistence type="predicted"/>
<reference evidence="2 3" key="1">
    <citation type="journal article" date="2018" name="Infect. Genet. Evol.">
        <title>Genome-wide analysis of Borrelia turcica and 'Candidatus Borrelia tachyglossi' shows relapsing fever-like genomes with unique genomic links to Lyme disease Borrelia.</title>
        <authorList>
            <person name="Gofton A.W."/>
            <person name="Margos G."/>
            <person name="Fingerle V."/>
            <person name="Hepner S."/>
            <person name="Loh S.M."/>
            <person name="Ryan U."/>
            <person name="Irwin P."/>
            <person name="Oskam C.L."/>
        </authorList>
    </citation>
    <scope>NUCLEOTIDE SEQUENCE [LARGE SCALE GENOMIC DNA]</scope>
    <source>
        <strain evidence="2 3">IST7</strain>
        <plasmid evidence="2">lp129</plasmid>
    </source>
</reference>
<geneLocation type="plasmid" evidence="2 3">
    <name>lp129</name>
</geneLocation>
<keyword evidence="1" id="KW-0732">Signal</keyword>
<dbReference type="EMBL" id="CP028885">
    <property type="protein sequence ID" value="AYE36794.1"/>
    <property type="molecule type" value="Genomic_DNA"/>
</dbReference>
<sequence length="101" mass="11454">MRRRNFIFMLLFCLNLNVFAESEQKNEKVKIEVITMDLTQKDEATMGDILTVDGTKLGNIMHNDLSTVIKDFIYKVGADNVVSIDHIIGDGVLTILVFYKA</sequence>
<dbReference type="RefSeq" id="WP_120104713.1">
    <property type="nucleotide sequence ID" value="NZ_CP028885.1"/>
</dbReference>
<gene>
    <name evidence="2" type="ORF">DB313_04665</name>
</gene>
<feature type="chain" id="PRO_5017190511" evidence="1">
    <location>
        <begin position="21"/>
        <end position="101"/>
    </location>
</feature>
<keyword evidence="2" id="KW-0614">Plasmid</keyword>
<feature type="signal peptide" evidence="1">
    <location>
        <begin position="1"/>
        <end position="20"/>
    </location>
</feature>
<keyword evidence="3" id="KW-1185">Reference proteome</keyword>
<evidence type="ECO:0000313" key="3">
    <source>
        <dbReference type="Proteomes" id="UP000275571"/>
    </source>
</evidence>
<organism evidence="2 3">
    <name type="scientific">Borrelia turcica IST7</name>
    <dbReference type="NCBI Taxonomy" id="1104446"/>
    <lineage>
        <taxon>Bacteria</taxon>
        <taxon>Pseudomonadati</taxon>
        <taxon>Spirochaetota</taxon>
        <taxon>Spirochaetia</taxon>
        <taxon>Spirochaetales</taxon>
        <taxon>Borreliaceae</taxon>
        <taxon>Borrelia</taxon>
    </lineage>
</organism>
<name>A0A386PMH7_9SPIR</name>
<protein>
    <submittedName>
        <fullName evidence="2">Uncharacterized protein</fullName>
    </submittedName>
</protein>
<evidence type="ECO:0000256" key="1">
    <source>
        <dbReference type="SAM" id="SignalP"/>
    </source>
</evidence>
<dbReference type="Proteomes" id="UP000275571">
    <property type="component" value="Plasmid lp129"/>
</dbReference>